<name>A0AAV1C176_OLDCO</name>
<dbReference type="InterPro" id="IPR036396">
    <property type="entry name" value="Cyt_P450_sf"/>
</dbReference>
<proteinExistence type="inferred from homology"/>
<dbReference type="EMBL" id="OX459118">
    <property type="protein sequence ID" value="CAI9088908.1"/>
    <property type="molecule type" value="Genomic_DNA"/>
</dbReference>
<keyword evidence="3" id="KW-0349">Heme</keyword>
<dbReference type="Pfam" id="PF00067">
    <property type="entry name" value="p450"/>
    <property type="match status" value="1"/>
</dbReference>
<dbReference type="Gene3D" id="1.10.630.10">
    <property type="entry name" value="Cytochrome P450"/>
    <property type="match status" value="1"/>
</dbReference>
<protein>
    <submittedName>
        <fullName evidence="12">OLC1v1023363C1</fullName>
    </submittedName>
</protein>
<evidence type="ECO:0000256" key="3">
    <source>
        <dbReference type="ARBA" id="ARBA00022617"/>
    </source>
</evidence>
<dbReference type="GO" id="GO:0016705">
    <property type="term" value="F:oxidoreductase activity, acting on paired donors, with incorporation or reduction of molecular oxygen"/>
    <property type="evidence" value="ECO:0007669"/>
    <property type="project" value="InterPro"/>
</dbReference>
<feature type="transmembrane region" description="Helical" evidence="11">
    <location>
        <begin position="376"/>
        <end position="398"/>
    </location>
</feature>
<dbReference type="PRINTS" id="PR00463">
    <property type="entry name" value="EP450I"/>
</dbReference>
<dbReference type="InterPro" id="IPR050665">
    <property type="entry name" value="Cytochrome_P450_Monooxygen"/>
</dbReference>
<dbReference type="SUPFAM" id="SSF48264">
    <property type="entry name" value="Cytochrome P450"/>
    <property type="match status" value="1"/>
</dbReference>
<evidence type="ECO:0000256" key="11">
    <source>
        <dbReference type="SAM" id="Phobius"/>
    </source>
</evidence>
<sequence length="407" mass="47520">MVEVNTHVVMVSIGVVILITWAWKFLNDFWFKPKKLETFMRSQGFKGNPYRFLRGDFIEMIRMTQQAQSKPIKLDDYVVPSIAPFHYKMVQKYGKNCFFWYGPKLHLNITDPDMIKEIMHKHNIFQRPALSSLSKLTINGLVIKEGDEWMKHRKIINPAFGAEKLKNMIPLMYVSCLEVVKKWEELIQEEGFGEIDVWPDIEKLTADVISRTTFGSSYEEGKRIFQLQKEQFVLTHQSLWSNYIKGWRFLAPKMNKRLKEISRETDAIMRDLMLSREKRMENKEKCEDMLGILMESNLQEIQKNGDDVGSGLSSEDVMKECKLFYFAGQETTSNLISWTMIMLGLHLDWQERAREEITQVLGDNQPNLDALNHLKIVTCFVGFFIFAGLTSLLLLRIITCDYVGFCS</sequence>
<keyword evidence="5" id="KW-0479">Metal-binding</keyword>
<dbReference type="PANTHER" id="PTHR24282">
    <property type="entry name" value="CYTOCHROME P450 FAMILY MEMBER"/>
    <property type="match status" value="1"/>
</dbReference>
<keyword evidence="8" id="KW-0408">Iron</keyword>
<evidence type="ECO:0000256" key="2">
    <source>
        <dbReference type="ARBA" id="ARBA00010617"/>
    </source>
</evidence>
<keyword evidence="7" id="KW-0560">Oxidoreductase</keyword>
<dbReference type="Proteomes" id="UP001161247">
    <property type="component" value="Chromosome 1"/>
</dbReference>
<evidence type="ECO:0000256" key="7">
    <source>
        <dbReference type="ARBA" id="ARBA00023002"/>
    </source>
</evidence>
<evidence type="ECO:0000256" key="10">
    <source>
        <dbReference type="ARBA" id="ARBA00023136"/>
    </source>
</evidence>
<keyword evidence="9" id="KW-0503">Monooxygenase</keyword>
<evidence type="ECO:0000256" key="1">
    <source>
        <dbReference type="ARBA" id="ARBA00004370"/>
    </source>
</evidence>
<keyword evidence="13" id="KW-1185">Reference proteome</keyword>
<accession>A0AAV1C176</accession>
<evidence type="ECO:0000256" key="9">
    <source>
        <dbReference type="ARBA" id="ARBA00023033"/>
    </source>
</evidence>
<dbReference type="PANTHER" id="PTHR24282:SF254">
    <property type="entry name" value="CYTOCHROME P450 CYP72A219-LIKE"/>
    <property type="match status" value="1"/>
</dbReference>
<dbReference type="GO" id="GO:0020037">
    <property type="term" value="F:heme binding"/>
    <property type="evidence" value="ECO:0007669"/>
    <property type="project" value="InterPro"/>
</dbReference>
<evidence type="ECO:0000256" key="6">
    <source>
        <dbReference type="ARBA" id="ARBA00022989"/>
    </source>
</evidence>
<evidence type="ECO:0000256" key="4">
    <source>
        <dbReference type="ARBA" id="ARBA00022692"/>
    </source>
</evidence>
<gene>
    <name evidence="12" type="ORF">OLC1_LOCUS1368</name>
</gene>
<comment type="similarity">
    <text evidence="2">Belongs to the cytochrome P450 family.</text>
</comment>
<dbReference type="InterPro" id="IPR001128">
    <property type="entry name" value="Cyt_P450"/>
</dbReference>
<keyword evidence="6 11" id="KW-1133">Transmembrane helix</keyword>
<organism evidence="12 13">
    <name type="scientific">Oldenlandia corymbosa var. corymbosa</name>
    <dbReference type="NCBI Taxonomy" id="529605"/>
    <lineage>
        <taxon>Eukaryota</taxon>
        <taxon>Viridiplantae</taxon>
        <taxon>Streptophyta</taxon>
        <taxon>Embryophyta</taxon>
        <taxon>Tracheophyta</taxon>
        <taxon>Spermatophyta</taxon>
        <taxon>Magnoliopsida</taxon>
        <taxon>eudicotyledons</taxon>
        <taxon>Gunneridae</taxon>
        <taxon>Pentapetalae</taxon>
        <taxon>asterids</taxon>
        <taxon>lamiids</taxon>
        <taxon>Gentianales</taxon>
        <taxon>Rubiaceae</taxon>
        <taxon>Rubioideae</taxon>
        <taxon>Spermacoceae</taxon>
        <taxon>Hedyotis-Oldenlandia complex</taxon>
        <taxon>Oldenlandia</taxon>
    </lineage>
</organism>
<evidence type="ECO:0000313" key="12">
    <source>
        <dbReference type="EMBL" id="CAI9088908.1"/>
    </source>
</evidence>
<comment type="subcellular location">
    <subcellularLocation>
        <location evidence="1">Membrane</location>
    </subcellularLocation>
</comment>
<feature type="transmembrane region" description="Helical" evidence="11">
    <location>
        <begin position="6"/>
        <end position="26"/>
    </location>
</feature>
<dbReference type="InterPro" id="IPR002401">
    <property type="entry name" value="Cyt_P450_E_grp-I"/>
</dbReference>
<dbReference type="GO" id="GO:0004497">
    <property type="term" value="F:monooxygenase activity"/>
    <property type="evidence" value="ECO:0007669"/>
    <property type="project" value="UniProtKB-KW"/>
</dbReference>
<evidence type="ECO:0000313" key="13">
    <source>
        <dbReference type="Proteomes" id="UP001161247"/>
    </source>
</evidence>
<keyword evidence="10 11" id="KW-0472">Membrane</keyword>
<reference evidence="12" key="1">
    <citation type="submission" date="2023-03" db="EMBL/GenBank/DDBJ databases">
        <authorList>
            <person name="Julca I."/>
        </authorList>
    </citation>
    <scope>NUCLEOTIDE SEQUENCE</scope>
</reference>
<evidence type="ECO:0000256" key="8">
    <source>
        <dbReference type="ARBA" id="ARBA00023004"/>
    </source>
</evidence>
<evidence type="ECO:0000256" key="5">
    <source>
        <dbReference type="ARBA" id="ARBA00022723"/>
    </source>
</evidence>
<keyword evidence="4 11" id="KW-0812">Transmembrane</keyword>
<dbReference type="GO" id="GO:0005506">
    <property type="term" value="F:iron ion binding"/>
    <property type="evidence" value="ECO:0007669"/>
    <property type="project" value="InterPro"/>
</dbReference>
<dbReference type="GO" id="GO:0016020">
    <property type="term" value="C:membrane"/>
    <property type="evidence" value="ECO:0007669"/>
    <property type="project" value="UniProtKB-SubCell"/>
</dbReference>
<dbReference type="AlphaFoldDB" id="A0AAV1C176"/>